<evidence type="ECO:0008006" key="3">
    <source>
        <dbReference type="Google" id="ProtNLM"/>
    </source>
</evidence>
<dbReference type="EMBL" id="WJPP01000005">
    <property type="protein sequence ID" value="MRH79076.1"/>
    <property type="molecule type" value="Genomic_DNA"/>
</dbReference>
<reference evidence="1 2" key="1">
    <citation type="submission" date="2019-11" db="EMBL/GenBank/DDBJ databases">
        <authorList>
            <person name="Zhang X.Y."/>
        </authorList>
    </citation>
    <scope>NUCLEOTIDE SEQUENCE [LARGE SCALE GENOMIC DNA]</scope>
    <source>
        <strain evidence="1 2">C176</strain>
    </source>
</reference>
<comment type="caution">
    <text evidence="1">The sequence shown here is derived from an EMBL/GenBank/DDBJ whole genome shotgun (WGS) entry which is preliminary data.</text>
</comment>
<dbReference type="AlphaFoldDB" id="A0A6N7QRK7"/>
<evidence type="ECO:0000313" key="1">
    <source>
        <dbReference type="EMBL" id="MRH79076.1"/>
    </source>
</evidence>
<keyword evidence="2" id="KW-1185">Reference proteome</keyword>
<sequence>MQQIRGGALPQKADCLLEAILYRGSLLRGDVPGLLDASERQARRVVAALTEQNVLTATSTRAPLRLAFPATLAGQWMPGLFPEARE</sequence>
<accession>A0A6N7QRK7</accession>
<dbReference type="RefSeq" id="WP_153720119.1">
    <property type="nucleotide sequence ID" value="NZ_WJPP01000005.1"/>
</dbReference>
<gene>
    <name evidence="1" type="ORF">GH984_10225</name>
</gene>
<protein>
    <recommendedName>
        <fullName evidence="3">GntR family transcriptional regulator</fullName>
    </recommendedName>
</protein>
<proteinExistence type="predicted"/>
<evidence type="ECO:0000313" key="2">
    <source>
        <dbReference type="Proteomes" id="UP000433788"/>
    </source>
</evidence>
<name>A0A6N7QRK7_9GAMM</name>
<dbReference type="Proteomes" id="UP000433788">
    <property type="component" value="Unassembled WGS sequence"/>
</dbReference>
<organism evidence="1 2">
    <name type="scientific">Spiribacter salilacus</name>
    <dbReference type="NCBI Taxonomy" id="2664894"/>
    <lineage>
        <taxon>Bacteria</taxon>
        <taxon>Pseudomonadati</taxon>
        <taxon>Pseudomonadota</taxon>
        <taxon>Gammaproteobacteria</taxon>
        <taxon>Chromatiales</taxon>
        <taxon>Ectothiorhodospiraceae</taxon>
        <taxon>Spiribacter</taxon>
    </lineage>
</organism>